<comment type="caution">
    <text evidence="2">The sequence shown here is derived from an EMBL/GenBank/DDBJ whole genome shotgun (WGS) entry which is preliminary data.</text>
</comment>
<evidence type="ECO:0000313" key="3">
    <source>
        <dbReference type="Proteomes" id="UP000064412"/>
    </source>
</evidence>
<dbReference type="AlphaFoldDB" id="A0ABD4DGX0"/>
<dbReference type="Pfam" id="PF15640">
    <property type="entry name" value="Tox-MPTase4"/>
    <property type="match status" value="1"/>
</dbReference>
<gene>
    <name evidence="2" type="ORF">ATB95_18345</name>
</gene>
<accession>A0ABD4DGX0</accession>
<evidence type="ECO:0000259" key="1">
    <source>
        <dbReference type="Pfam" id="PF15640"/>
    </source>
</evidence>
<feature type="domain" description="Tox-MPTase4" evidence="1">
    <location>
        <begin position="134"/>
        <end position="215"/>
    </location>
</feature>
<evidence type="ECO:0000313" key="2">
    <source>
        <dbReference type="EMBL" id="KUY14375.1"/>
    </source>
</evidence>
<reference evidence="2 3" key="1">
    <citation type="submission" date="2015-11" db="EMBL/GenBank/DDBJ databases">
        <authorList>
            <person name="Nicholson A.C."/>
            <person name="Humrighouse B.W."/>
            <person name="Graziano J."/>
            <person name="Lasker B."/>
            <person name="Whitney A.M."/>
            <person name="Mcquiston J.R."/>
        </authorList>
    </citation>
    <scope>NUCLEOTIDE SEQUENCE [LARGE SCALE GENOMIC DNA]</scope>
    <source>
        <strain evidence="2 3">G4071</strain>
    </source>
</reference>
<dbReference type="InterPro" id="IPR028912">
    <property type="entry name" value="Tox-MPTase4_dom"/>
</dbReference>
<dbReference type="Proteomes" id="UP000064412">
    <property type="component" value="Unassembled WGS sequence"/>
</dbReference>
<proteinExistence type="predicted"/>
<sequence length="227" mass="26410">MLIREFKKGVKNIFQKLEKLLNEIFGFGDEVADSVSTPAERRVKEKQVEQAERAARKNGESDYSWMSTRKTGNLGGNILKKSQIRKLRGILKEKGIDLIVEGDIRSVKKLFKPVIIDDFRFENVDDLFFFMKRKKFVGGFNAINKQMILPANSTEIVAFHEMAHVKHYELLGDAYHELNVLQKETYVWKEILASRGNWKKGELEDSLEYINRIRTDKKFGLKPIKIK</sequence>
<dbReference type="EMBL" id="LNOI01000009">
    <property type="protein sequence ID" value="KUY14375.1"/>
    <property type="molecule type" value="Genomic_DNA"/>
</dbReference>
<protein>
    <recommendedName>
        <fullName evidence="1">Tox-MPTase4 domain-containing protein</fullName>
    </recommendedName>
</protein>
<name>A0ABD4DGX0_ELIMR</name>
<organism evidence="2 3">
    <name type="scientific">Elizabethkingia miricola</name>
    <name type="common">Chryseobacterium miricola</name>
    <dbReference type="NCBI Taxonomy" id="172045"/>
    <lineage>
        <taxon>Bacteria</taxon>
        <taxon>Pseudomonadati</taxon>
        <taxon>Bacteroidota</taxon>
        <taxon>Flavobacteriia</taxon>
        <taxon>Flavobacteriales</taxon>
        <taxon>Weeksellaceae</taxon>
        <taxon>Elizabethkingia</taxon>
    </lineage>
</organism>